<dbReference type="SUPFAM" id="SSF46565">
    <property type="entry name" value="Chaperone J-domain"/>
    <property type="match status" value="1"/>
</dbReference>
<dbReference type="Gene3D" id="1.10.287.110">
    <property type="entry name" value="DnaJ domain"/>
    <property type="match status" value="1"/>
</dbReference>
<proteinExistence type="predicted"/>
<evidence type="ECO:0000313" key="2">
    <source>
        <dbReference type="Proteomes" id="UP000694846"/>
    </source>
</evidence>
<dbReference type="PROSITE" id="PS50076">
    <property type="entry name" value="DNAJ_2"/>
    <property type="match status" value="1"/>
</dbReference>
<dbReference type="PRINTS" id="PR00625">
    <property type="entry name" value="JDOMAIN"/>
</dbReference>
<dbReference type="InterPro" id="IPR001623">
    <property type="entry name" value="DnaJ_domain"/>
</dbReference>
<sequence>MPKNHYRTLGITSNASINDIRKAYRALALKWHPDKNPGDQEQANRKFKEISDAYGVLSDDKKRKVYNNQCHRDNLNDHARRYNWRRCQGYQPYYNCCNEFTEPQHWNTASDASYHRPRSNSPFGPLFHDDRYTGWTTTYNEQQSKLLEHLISSYDDLFECARSLTGDYVKKVSITTNIMNGCSTTVRTTTEAGITVVETYENDVLKSRRSNKLPTLKKIIFL</sequence>
<dbReference type="CDD" id="cd06257">
    <property type="entry name" value="DnaJ"/>
    <property type="match status" value="1"/>
</dbReference>
<keyword evidence="2" id="KW-1185">Reference proteome</keyword>
<dbReference type="GeneID" id="112690535"/>
<accession>A0A8B8GC29</accession>
<dbReference type="OrthoDB" id="10250354at2759"/>
<dbReference type="AlphaFoldDB" id="A0A8B8GC29"/>
<evidence type="ECO:0000313" key="3">
    <source>
        <dbReference type="RefSeq" id="XP_025420355.1"/>
    </source>
</evidence>
<gene>
    <name evidence="3" type="primary">LOC112690535</name>
</gene>
<protein>
    <submittedName>
        <fullName evidence="3">DnaJ homolog subfamily B member 6-like</fullName>
    </submittedName>
</protein>
<dbReference type="Proteomes" id="UP000694846">
    <property type="component" value="Unplaced"/>
</dbReference>
<dbReference type="PANTHER" id="PTHR43948:SF10">
    <property type="entry name" value="MRJ, ISOFORM E"/>
    <property type="match status" value="1"/>
</dbReference>
<dbReference type="RefSeq" id="XP_025420355.1">
    <property type="nucleotide sequence ID" value="XM_025564570.1"/>
</dbReference>
<dbReference type="InterPro" id="IPR036869">
    <property type="entry name" value="J_dom_sf"/>
</dbReference>
<evidence type="ECO:0000259" key="1">
    <source>
        <dbReference type="PROSITE" id="PS50076"/>
    </source>
</evidence>
<dbReference type="PANTHER" id="PTHR43948">
    <property type="entry name" value="DNAJ HOMOLOG SUBFAMILY B"/>
    <property type="match status" value="1"/>
</dbReference>
<feature type="domain" description="J" evidence="1">
    <location>
        <begin position="4"/>
        <end position="70"/>
    </location>
</feature>
<reference evidence="3" key="1">
    <citation type="submission" date="2025-08" db="UniProtKB">
        <authorList>
            <consortium name="RefSeq"/>
        </authorList>
    </citation>
    <scope>IDENTIFICATION</scope>
    <source>
        <tissue evidence="3">Whole body</tissue>
    </source>
</reference>
<dbReference type="Pfam" id="PF00226">
    <property type="entry name" value="DnaJ"/>
    <property type="match status" value="1"/>
</dbReference>
<dbReference type="GO" id="GO:0044183">
    <property type="term" value="F:protein folding chaperone"/>
    <property type="evidence" value="ECO:0007669"/>
    <property type="project" value="TreeGrafter"/>
</dbReference>
<name>A0A8B8GC29_9HEMI</name>
<dbReference type="GO" id="GO:0051087">
    <property type="term" value="F:protein-folding chaperone binding"/>
    <property type="evidence" value="ECO:0007669"/>
    <property type="project" value="TreeGrafter"/>
</dbReference>
<dbReference type="SMART" id="SM00271">
    <property type="entry name" value="DnaJ"/>
    <property type="match status" value="1"/>
</dbReference>
<dbReference type="GO" id="GO:0005737">
    <property type="term" value="C:cytoplasm"/>
    <property type="evidence" value="ECO:0007669"/>
    <property type="project" value="TreeGrafter"/>
</dbReference>
<dbReference type="GO" id="GO:0051082">
    <property type="term" value="F:unfolded protein binding"/>
    <property type="evidence" value="ECO:0007669"/>
    <property type="project" value="TreeGrafter"/>
</dbReference>
<organism evidence="2 3">
    <name type="scientific">Sipha flava</name>
    <name type="common">yellow sugarcane aphid</name>
    <dbReference type="NCBI Taxonomy" id="143950"/>
    <lineage>
        <taxon>Eukaryota</taxon>
        <taxon>Metazoa</taxon>
        <taxon>Ecdysozoa</taxon>
        <taxon>Arthropoda</taxon>
        <taxon>Hexapoda</taxon>
        <taxon>Insecta</taxon>
        <taxon>Pterygota</taxon>
        <taxon>Neoptera</taxon>
        <taxon>Paraneoptera</taxon>
        <taxon>Hemiptera</taxon>
        <taxon>Sternorrhyncha</taxon>
        <taxon>Aphidomorpha</taxon>
        <taxon>Aphidoidea</taxon>
        <taxon>Aphididae</taxon>
        <taxon>Sipha</taxon>
    </lineage>
</organism>